<keyword evidence="2" id="KW-1185">Reference proteome</keyword>
<dbReference type="Proteomes" id="UP000640725">
    <property type="component" value="Unassembled WGS sequence"/>
</dbReference>
<reference evidence="1 2" key="1">
    <citation type="submission" date="2020-10" db="EMBL/GenBank/DDBJ databases">
        <authorList>
            <person name="Castelo-Branco R."/>
            <person name="Eusebio N."/>
            <person name="Adriana R."/>
            <person name="Vieira A."/>
            <person name="Brugerolle De Fraissinette N."/>
            <person name="Rezende De Castro R."/>
            <person name="Schneider M.P."/>
            <person name="Vasconcelos V."/>
            <person name="Leao P.N."/>
        </authorList>
    </citation>
    <scope>NUCLEOTIDE SEQUENCE [LARGE SCALE GENOMIC DNA]</scope>
    <source>
        <strain evidence="1 2">LEGE 06226</strain>
    </source>
</reference>
<organism evidence="1 2">
    <name type="scientific">Planktothrix mougeotii LEGE 06226</name>
    <dbReference type="NCBI Taxonomy" id="1828728"/>
    <lineage>
        <taxon>Bacteria</taxon>
        <taxon>Bacillati</taxon>
        <taxon>Cyanobacteriota</taxon>
        <taxon>Cyanophyceae</taxon>
        <taxon>Oscillatoriophycideae</taxon>
        <taxon>Oscillatoriales</taxon>
        <taxon>Microcoleaceae</taxon>
        <taxon>Planktothrix</taxon>
    </lineage>
</organism>
<dbReference type="RefSeq" id="WP_193868092.1">
    <property type="nucleotide sequence ID" value="NZ_JADEWU010000005.1"/>
</dbReference>
<accession>A0ABR9U7H7</accession>
<evidence type="ECO:0000313" key="2">
    <source>
        <dbReference type="Proteomes" id="UP000640725"/>
    </source>
</evidence>
<dbReference type="EMBL" id="JADEWU010000005">
    <property type="protein sequence ID" value="MBE9142416.1"/>
    <property type="molecule type" value="Genomic_DNA"/>
</dbReference>
<proteinExistence type="predicted"/>
<gene>
    <name evidence="1" type="ORF">IQ236_04165</name>
</gene>
<sequence length="192" mass="22856">MVSHIVVTEGLVYREDFAQYYFLSNYFEAVLQQVLKQVPVEEKVFISPGNSFDCPESEEQCAAKYLLHYRPELQVIVPENVQDRPYLDTFDNARLLRKWLEKQEQWPLGEVILYCNQPHALRSQLMFKLCGYNVQEVITSYPELANRTMPLRLIYYHYLPANLIYEAMALVYDLIKVFHWIICYKNLYLLKP</sequence>
<evidence type="ECO:0000313" key="1">
    <source>
        <dbReference type="EMBL" id="MBE9142416.1"/>
    </source>
</evidence>
<protein>
    <submittedName>
        <fullName evidence="1">YdcF family protein</fullName>
    </submittedName>
</protein>
<name>A0ABR9U7H7_9CYAN</name>
<comment type="caution">
    <text evidence="1">The sequence shown here is derived from an EMBL/GenBank/DDBJ whole genome shotgun (WGS) entry which is preliminary data.</text>
</comment>